<sequence length="111" mass="12294">MEVCRQRVEIGLLGVLKVFVCAEALPSQSCLQLSKKIKDNSVSLRNRLVNSVHKVDKSDRLAPLSMSIIDISSAIFTFPTPFLYNTIFNKVYSVNAALSAMNFCCAISFCL</sequence>
<organism evidence="1 2">
    <name type="scientific">Araneus ventricosus</name>
    <name type="common">Orbweaver spider</name>
    <name type="synonym">Epeira ventricosa</name>
    <dbReference type="NCBI Taxonomy" id="182803"/>
    <lineage>
        <taxon>Eukaryota</taxon>
        <taxon>Metazoa</taxon>
        <taxon>Ecdysozoa</taxon>
        <taxon>Arthropoda</taxon>
        <taxon>Chelicerata</taxon>
        <taxon>Arachnida</taxon>
        <taxon>Araneae</taxon>
        <taxon>Araneomorphae</taxon>
        <taxon>Entelegynae</taxon>
        <taxon>Araneoidea</taxon>
        <taxon>Araneidae</taxon>
        <taxon>Araneus</taxon>
    </lineage>
</organism>
<reference evidence="1 2" key="1">
    <citation type="journal article" date="2019" name="Sci. Rep.">
        <title>Orb-weaving spider Araneus ventricosus genome elucidates the spidroin gene catalogue.</title>
        <authorList>
            <person name="Kono N."/>
            <person name="Nakamura H."/>
            <person name="Ohtoshi R."/>
            <person name="Moran D.A.P."/>
            <person name="Shinohara A."/>
            <person name="Yoshida Y."/>
            <person name="Fujiwara M."/>
            <person name="Mori M."/>
            <person name="Tomita M."/>
            <person name="Arakawa K."/>
        </authorList>
    </citation>
    <scope>NUCLEOTIDE SEQUENCE [LARGE SCALE GENOMIC DNA]</scope>
</reference>
<proteinExistence type="predicted"/>
<gene>
    <name evidence="1" type="ORF">AVEN_262351_1</name>
</gene>
<comment type="caution">
    <text evidence="1">The sequence shown here is derived from an EMBL/GenBank/DDBJ whole genome shotgun (WGS) entry which is preliminary data.</text>
</comment>
<evidence type="ECO:0000313" key="2">
    <source>
        <dbReference type="Proteomes" id="UP000499080"/>
    </source>
</evidence>
<evidence type="ECO:0000313" key="1">
    <source>
        <dbReference type="EMBL" id="GBN56765.1"/>
    </source>
</evidence>
<dbReference type="AlphaFoldDB" id="A0A4Y2PXY2"/>
<dbReference type="Proteomes" id="UP000499080">
    <property type="component" value="Unassembled WGS sequence"/>
</dbReference>
<protein>
    <submittedName>
        <fullName evidence="1">Uncharacterized protein</fullName>
    </submittedName>
</protein>
<name>A0A4Y2PXY2_ARAVE</name>
<accession>A0A4Y2PXY2</accession>
<keyword evidence="2" id="KW-1185">Reference proteome</keyword>
<dbReference type="EMBL" id="BGPR01012587">
    <property type="protein sequence ID" value="GBN56765.1"/>
    <property type="molecule type" value="Genomic_DNA"/>
</dbReference>